<comment type="caution">
    <text evidence="3">The sequence shown here is derived from an EMBL/GenBank/DDBJ whole genome shotgun (WGS) entry which is preliminary data.</text>
</comment>
<feature type="transmembrane region" description="Helical" evidence="2">
    <location>
        <begin position="183"/>
        <end position="203"/>
    </location>
</feature>
<gene>
    <name evidence="3" type="ORF">DPMN_123186</name>
</gene>
<protein>
    <submittedName>
        <fullName evidence="3">Uncharacterized protein</fullName>
    </submittedName>
</protein>
<feature type="region of interest" description="Disordered" evidence="1">
    <location>
        <begin position="67"/>
        <end position="91"/>
    </location>
</feature>
<name>A0A9D4JV47_DREPO</name>
<evidence type="ECO:0000256" key="2">
    <source>
        <dbReference type="SAM" id="Phobius"/>
    </source>
</evidence>
<reference evidence="3" key="2">
    <citation type="submission" date="2020-11" db="EMBL/GenBank/DDBJ databases">
        <authorList>
            <person name="McCartney M.A."/>
            <person name="Auch B."/>
            <person name="Kono T."/>
            <person name="Mallez S."/>
            <person name="Becker A."/>
            <person name="Gohl D.M."/>
            <person name="Silverstein K.A.T."/>
            <person name="Koren S."/>
            <person name="Bechman K.B."/>
            <person name="Herman A."/>
            <person name="Abrahante J.E."/>
            <person name="Garbe J."/>
        </authorList>
    </citation>
    <scope>NUCLEOTIDE SEQUENCE</scope>
    <source>
        <strain evidence="3">Duluth1</strain>
        <tissue evidence="3">Whole animal</tissue>
    </source>
</reference>
<reference evidence="3" key="1">
    <citation type="journal article" date="2019" name="bioRxiv">
        <title>The Genome of the Zebra Mussel, Dreissena polymorpha: A Resource for Invasive Species Research.</title>
        <authorList>
            <person name="McCartney M.A."/>
            <person name="Auch B."/>
            <person name="Kono T."/>
            <person name="Mallez S."/>
            <person name="Zhang Y."/>
            <person name="Obille A."/>
            <person name="Becker A."/>
            <person name="Abrahante J.E."/>
            <person name="Garbe J."/>
            <person name="Badalamenti J.P."/>
            <person name="Herman A."/>
            <person name="Mangelson H."/>
            <person name="Liachko I."/>
            <person name="Sullivan S."/>
            <person name="Sone E.D."/>
            <person name="Koren S."/>
            <person name="Silverstein K.A.T."/>
            <person name="Beckman K.B."/>
            <person name="Gohl D.M."/>
        </authorList>
    </citation>
    <scope>NUCLEOTIDE SEQUENCE</scope>
    <source>
        <strain evidence="3">Duluth1</strain>
        <tissue evidence="3">Whole animal</tissue>
    </source>
</reference>
<keyword evidence="2" id="KW-1133">Transmembrane helix</keyword>
<proteinExistence type="predicted"/>
<evidence type="ECO:0000256" key="1">
    <source>
        <dbReference type="SAM" id="MobiDB-lite"/>
    </source>
</evidence>
<evidence type="ECO:0000313" key="3">
    <source>
        <dbReference type="EMBL" id="KAH3821422.1"/>
    </source>
</evidence>
<accession>A0A9D4JV47</accession>
<sequence length="204" mass="22835">MDHTGKNWTSLELDKCHGHVDAHLERYVYRATHDFPYILGCYHGKTLINNMQTMLPPPGGMMPPGNGTGGMMPPGNGTHPLPPPGRRKRHDSASMNAVHSGEFVRFDKERNQVRYRRQMFPSNNPCLNVANPNWQQNTCYAWCNIPSSGNFDNCPYGPKDINVNSTNSSSPVPIADFKDPVNAGHLLICNALYTMVAITMYFIQ</sequence>
<dbReference type="Proteomes" id="UP000828390">
    <property type="component" value="Unassembled WGS sequence"/>
</dbReference>
<dbReference type="EMBL" id="JAIWYP010000005">
    <property type="protein sequence ID" value="KAH3821422.1"/>
    <property type="molecule type" value="Genomic_DNA"/>
</dbReference>
<keyword evidence="2" id="KW-0812">Transmembrane</keyword>
<dbReference type="AlphaFoldDB" id="A0A9D4JV47"/>
<organism evidence="3 4">
    <name type="scientific">Dreissena polymorpha</name>
    <name type="common">Zebra mussel</name>
    <name type="synonym">Mytilus polymorpha</name>
    <dbReference type="NCBI Taxonomy" id="45954"/>
    <lineage>
        <taxon>Eukaryota</taxon>
        <taxon>Metazoa</taxon>
        <taxon>Spiralia</taxon>
        <taxon>Lophotrochozoa</taxon>
        <taxon>Mollusca</taxon>
        <taxon>Bivalvia</taxon>
        <taxon>Autobranchia</taxon>
        <taxon>Heteroconchia</taxon>
        <taxon>Euheterodonta</taxon>
        <taxon>Imparidentia</taxon>
        <taxon>Neoheterodontei</taxon>
        <taxon>Myida</taxon>
        <taxon>Dreissenoidea</taxon>
        <taxon>Dreissenidae</taxon>
        <taxon>Dreissena</taxon>
    </lineage>
</organism>
<keyword evidence="2" id="KW-0472">Membrane</keyword>
<keyword evidence="4" id="KW-1185">Reference proteome</keyword>
<evidence type="ECO:0000313" key="4">
    <source>
        <dbReference type="Proteomes" id="UP000828390"/>
    </source>
</evidence>